<dbReference type="InParanoid" id="H2Y0Q9"/>
<keyword evidence="2" id="KW-1185">Reference proteome</keyword>
<protein>
    <submittedName>
        <fullName evidence="1">Uncharacterized protein</fullName>
    </submittedName>
</protein>
<dbReference type="HOGENOM" id="CLU_3350787_0_0_1"/>
<organism evidence="1 2">
    <name type="scientific">Ciona intestinalis</name>
    <name type="common">Transparent sea squirt</name>
    <name type="synonym">Ascidia intestinalis</name>
    <dbReference type="NCBI Taxonomy" id="7719"/>
    <lineage>
        <taxon>Eukaryota</taxon>
        <taxon>Metazoa</taxon>
        <taxon>Chordata</taxon>
        <taxon>Tunicata</taxon>
        <taxon>Ascidiacea</taxon>
        <taxon>Phlebobranchia</taxon>
        <taxon>Cionidae</taxon>
        <taxon>Ciona</taxon>
    </lineage>
</organism>
<evidence type="ECO:0000313" key="1">
    <source>
        <dbReference type="Ensembl" id="ENSCINP00000035493.1"/>
    </source>
</evidence>
<proteinExistence type="predicted"/>
<sequence>MPKSEHIYPTITLPYTLLCYSKLKLNSLYTFVISRLV</sequence>
<reference evidence="1" key="2">
    <citation type="journal article" date="2008" name="Genome Biol.">
        <title>Improved genome assembly and evidence-based global gene model set for the chordate Ciona intestinalis: new insight into intron and operon populations.</title>
        <authorList>
            <person name="Satou Y."/>
            <person name="Mineta K."/>
            <person name="Ogasawara M."/>
            <person name="Sasakura Y."/>
            <person name="Shoguchi E."/>
            <person name="Ueno K."/>
            <person name="Yamada L."/>
            <person name="Matsumoto J."/>
            <person name="Wasserscheid J."/>
            <person name="Dewar K."/>
            <person name="Wiley G.B."/>
            <person name="Macmil S.L."/>
            <person name="Roe B.A."/>
            <person name="Zeller R.W."/>
            <person name="Hastings K.E."/>
            <person name="Lemaire P."/>
            <person name="Lindquist E."/>
            <person name="Endo T."/>
            <person name="Hotta K."/>
            <person name="Inaba K."/>
        </authorList>
    </citation>
    <scope>NUCLEOTIDE SEQUENCE [LARGE SCALE GENOMIC DNA]</scope>
    <source>
        <strain evidence="1">wild type</strain>
    </source>
</reference>
<dbReference type="Proteomes" id="UP000008144">
    <property type="component" value="Chromosome 13"/>
</dbReference>
<dbReference type="EMBL" id="EAAA01001129">
    <property type="status" value="NOT_ANNOTATED_CDS"/>
    <property type="molecule type" value="Genomic_DNA"/>
</dbReference>
<reference evidence="1" key="3">
    <citation type="submission" date="2025-08" db="UniProtKB">
        <authorList>
            <consortium name="Ensembl"/>
        </authorList>
    </citation>
    <scope>IDENTIFICATION</scope>
</reference>
<accession>H2Y0Q9</accession>
<reference evidence="1" key="4">
    <citation type="submission" date="2025-09" db="UniProtKB">
        <authorList>
            <consortium name="Ensembl"/>
        </authorList>
    </citation>
    <scope>IDENTIFICATION</scope>
</reference>
<reference evidence="2" key="1">
    <citation type="journal article" date="2002" name="Science">
        <title>The draft genome of Ciona intestinalis: insights into chordate and vertebrate origins.</title>
        <authorList>
            <person name="Dehal P."/>
            <person name="Satou Y."/>
            <person name="Campbell R.K."/>
            <person name="Chapman J."/>
            <person name="Degnan B."/>
            <person name="De Tomaso A."/>
            <person name="Davidson B."/>
            <person name="Di Gregorio A."/>
            <person name="Gelpke M."/>
            <person name="Goodstein D.M."/>
            <person name="Harafuji N."/>
            <person name="Hastings K.E."/>
            <person name="Ho I."/>
            <person name="Hotta K."/>
            <person name="Huang W."/>
            <person name="Kawashima T."/>
            <person name="Lemaire P."/>
            <person name="Martinez D."/>
            <person name="Meinertzhagen I.A."/>
            <person name="Necula S."/>
            <person name="Nonaka M."/>
            <person name="Putnam N."/>
            <person name="Rash S."/>
            <person name="Saiga H."/>
            <person name="Satake M."/>
            <person name="Terry A."/>
            <person name="Yamada L."/>
            <person name="Wang H.G."/>
            <person name="Awazu S."/>
            <person name="Azumi K."/>
            <person name="Boore J."/>
            <person name="Branno M."/>
            <person name="Chin-Bow S."/>
            <person name="DeSantis R."/>
            <person name="Doyle S."/>
            <person name="Francino P."/>
            <person name="Keys D.N."/>
            <person name="Haga S."/>
            <person name="Hayashi H."/>
            <person name="Hino K."/>
            <person name="Imai K.S."/>
            <person name="Inaba K."/>
            <person name="Kano S."/>
            <person name="Kobayashi K."/>
            <person name="Kobayashi M."/>
            <person name="Lee B.I."/>
            <person name="Makabe K.W."/>
            <person name="Manohar C."/>
            <person name="Matassi G."/>
            <person name="Medina M."/>
            <person name="Mochizuki Y."/>
            <person name="Mount S."/>
            <person name="Morishita T."/>
            <person name="Miura S."/>
            <person name="Nakayama A."/>
            <person name="Nishizaka S."/>
            <person name="Nomoto H."/>
            <person name="Ohta F."/>
            <person name="Oishi K."/>
            <person name="Rigoutsos I."/>
            <person name="Sano M."/>
            <person name="Sasaki A."/>
            <person name="Sasakura Y."/>
            <person name="Shoguchi E."/>
            <person name="Shin-i T."/>
            <person name="Spagnuolo A."/>
            <person name="Stainier D."/>
            <person name="Suzuki M.M."/>
            <person name="Tassy O."/>
            <person name="Takatori N."/>
            <person name="Tokuoka M."/>
            <person name="Yagi K."/>
            <person name="Yoshizaki F."/>
            <person name="Wada S."/>
            <person name="Zhang C."/>
            <person name="Hyatt P.D."/>
            <person name="Larimer F."/>
            <person name="Detter C."/>
            <person name="Doggett N."/>
            <person name="Glavina T."/>
            <person name="Hawkins T."/>
            <person name="Richardson P."/>
            <person name="Lucas S."/>
            <person name="Kohara Y."/>
            <person name="Levine M."/>
            <person name="Satoh N."/>
            <person name="Rokhsar D.S."/>
        </authorList>
    </citation>
    <scope>NUCLEOTIDE SEQUENCE [LARGE SCALE GENOMIC DNA]</scope>
</reference>
<name>H2Y0Q9_CIOIN</name>
<dbReference type="Ensembl" id="ENSCINT00000036332.1">
    <property type="protein sequence ID" value="ENSCINP00000035493.1"/>
    <property type="gene ID" value="ENSCING00000021927.1"/>
</dbReference>
<evidence type="ECO:0000313" key="2">
    <source>
        <dbReference type="Proteomes" id="UP000008144"/>
    </source>
</evidence>
<dbReference type="AlphaFoldDB" id="H2Y0Q9"/>